<dbReference type="GO" id="GO:0008170">
    <property type="term" value="F:N-methyltransferase activity"/>
    <property type="evidence" value="ECO:0007669"/>
    <property type="project" value="InterPro"/>
</dbReference>
<evidence type="ECO:0000259" key="10">
    <source>
        <dbReference type="Pfam" id="PF01420"/>
    </source>
</evidence>
<dbReference type="GO" id="GO:0009307">
    <property type="term" value="P:DNA restriction-modification system"/>
    <property type="evidence" value="ECO:0007669"/>
    <property type="project" value="UniProtKB-KW"/>
</dbReference>
<proteinExistence type="inferred from homology"/>
<dbReference type="InterPro" id="IPR003356">
    <property type="entry name" value="DNA_methylase_A-5"/>
</dbReference>
<dbReference type="SUPFAM" id="SSF53335">
    <property type="entry name" value="S-adenosyl-L-methionine-dependent methyltransferases"/>
    <property type="match status" value="1"/>
</dbReference>
<keyword evidence="8" id="KW-0238">DNA-binding</keyword>
<dbReference type="InterPro" id="IPR000055">
    <property type="entry name" value="Restrct_endonuc_typeI_TRD"/>
</dbReference>
<dbReference type="Gene3D" id="1.20.1260.30">
    <property type="match status" value="1"/>
</dbReference>
<sequence length="847" mass="95952">MLDRETKQRINSARQILVGKVPDPKAQVEQITNALIYKFMDDMDRENEELGGAAQFLIGDLKEFSWSRLTSRELSGLERWNLYTRALSSFARSNQIPELFRAIFKDAYLPYRDPETLNLFLKEINGFSYSNSENLGNAFEYLLSILGSQGDAGQFRTPRHIIDFIVETINPQKTDRILDPACGTAGFLISSYKHIRRENSSDYKPDAYTPTFAEAESPDISTVEIQKNGQYKGDQLNPDDRKRLANHIVGYDISPDMVRLSLVNLYLHGFSTPQIYEYDTLTYEERWGEDFDIILANPPFMTPKGGIRPHKRFQVSANRSEVLFVDYIAEHLAINGKAGIIVPEGIVFQSSNAYKALRKMLVDENYLYAVASLPPGVFQPYSGVKTSILFLDKSLAKQNDEILFVKVENDGFDLGAQRRRIDKNDLPRAFEILKAWQKGEKTESKIALWVEKKKISENGDYNLTGDRYREVMDYSRVRWPLVGLGNERYFSVKSGGTPSSKNSEYWGGDINWATLADLPANNVITNISKTQRTITELGLKKSSAKLLPPKTVLVSSRATIGRIGIAKVPLATNQGFKNIVIKNFHKADENYVAMILTKLVPRMDLMASGGTYKEISKTSFSNLEIPLPPVEIQKEIVTELDSYQKVIDGARQVAETWRPRIKIDPDWPLVRLEDVVEVISGQSPQGKYYNEKGQGIPFYQGKTEFTEKIIGSPKKWTTQTTKIAFPNDILMSVRAPVGPVNFTMRKICIGRGLAAIRCDTNKIVPDYLFFVLKEKESEIQGNKGATFASINRKDIQQIQIPIPSLKIQKKIVPEIEKEQKMVESCKKLIGIHEQKIKDKIAEVWGEG</sequence>
<evidence type="ECO:0000259" key="11">
    <source>
        <dbReference type="Pfam" id="PF02384"/>
    </source>
</evidence>
<dbReference type="GO" id="GO:0009007">
    <property type="term" value="F:site-specific DNA-methyltransferase (adenine-specific) activity"/>
    <property type="evidence" value="ECO:0007669"/>
    <property type="project" value="UniProtKB-EC"/>
</dbReference>
<dbReference type="InterPro" id="IPR002052">
    <property type="entry name" value="DNA_methylase_N6_adenine_CS"/>
</dbReference>
<dbReference type="Pfam" id="PF01420">
    <property type="entry name" value="Methylase_S"/>
    <property type="match status" value="2"/>
</dbReference>
<dbReference type="GO" id="GO:0032259">
    <property type="term" value="P:methylation"/>
    <property type="evidence" value="ECO:0007669"/>
    <property type="project" value="UniProtKB-KW"/>
</dbReference>
<evidence type="ECO:0000256" key="5">
    <source>
        <dbReference type="ARBA" id="ARBA00022679"/>
    </source>
</evidence>
<comment type="similarity">
    <text evidence="1">Belongs to the N(4)/N(6)-methyltransferase family.</text>
</comment>
<evidence type="ECO:0000256" key="1">
    <source>
        <dbReference type="ARBA" id="ARBA00006594"/>
    </source>
</evidence>
<dbReference type="PRINTS" id="PR00507">
    <property type="entry name" value="N12N6MTFRASE"/>
</dbReference>
<dbReference type="InterPro" id="IPR038333">
    <property type="entry name" value="T1MK-like_N_sf"/>
</dbReference>
<protein>
    <recommendedName>
        <fullName evidence="3">site-specific DNA-methyltransferase (adenine-specific)</fullName>
        <ecNumber evidence="3">2.1.1.72</ecNumber>
    </recommendedName>
</protein>
<comment type="similarity">
    <text evidence="2">Belongs to the type-I restriction system S methylase family.</text>
</comment>
<evidence type="ECO:0000256" key="4">
    <source>
        <dbReference type="ARBA" id="ARBA00022603"/>
    </source>
</evidence>
<dbReference type="EC" id="2.1.1.72" evidence="3"/>
<dbReference type="CDD" id="cd02440">
    <property type="entry name" value="AdoMet_MTases"/>
    <property type="match status" value="1"/>
</dbReference>
<gene>
    <name evidence="12" type="ORF">EPICR_70081</name>
</gene>
<accession>A0A484HKG0</accession>
<evidence type="ECO:0000256" key="3">
    <source>
        <dbReference type="ARBA" id="ARBA00011900"/>
    </source>
</evidence>
<dbReference type="InterPro" id="IPR029063">
    <property type="entry name" value="SAM-dependent_MTases_sf"/>
</dbReference>
<dbReference type="EMBL" id="CAACVI010000050">
    <property type="protein sequence ID" value="VEN75239.1"/>
    <property type="molecule type" value="Genomic_DNA"/>
</dbReference>
<dbReference type="Gene3D" id="3.90.220.20">
    <property type="entry name" value="DNA methylase specificity domains"/>
    <property type="match status" value="2"/>
</dbReference>
<evidence type="ECO:0000256" key="2">
    <source>
        <dbReference type="ARBA" id="ARBA00010923"/>
    </source>
</evidence>
<dbReference type="CDD" id="cd17273">
    <property type="entry name" value="RMtype1_S_EcoJA69PI-TRD1-CR1_like"/>
    <property type="match status" value="1"/>
</dbReference>
<dbReference type="Gene3D" id="3.40.50.150">
    <property type="entry name" value="Vaccinia Virus protein VP39"/>
    <property type="match status" value="1"/>
</dbReference>
<dbReference type="Pfam" id="PF02384">
    <property type="entry name" value="N6_Mtase"/>
    <property type="match status" value="1"/>
</dbReference>
<organism evidence="12">
    <name type="scientific">uncultured Desulfobacteraceae bacterium</name>
    <dbReference type="NCBI Taxonomy" id="218296"/>
    <lineage>
        <taxon>Bacteria</taxon>
        <taxon>Pseudomonadati</taxon>
        <taxon>Thermodesulfobacteriota</taxon>
        <taxon>Desulfobacteria</taxon>
        <taxon>Desulfobacterales</taxon>
        <taxon>Desulfobacteraceae</taxon>
        <taxon>environmental samples</taxon>
    </lineage>
</organism>
<evidence type="ECO:0000256" key="8">
    <source>
        <dbReference type="ARBA" id="ARBA00023125"/>
    </source>
</evidence>
<dbReference type="GO" id="GO:0003677">
    <property type="term" value="F:DNA binding"/>
    <property type="evidence" value="ECO:0007669"/>
    <property type="project" value="UniProtKB-KW"/>
</dbReference>
<feature type="domain" description="Type I restriction modification DNA specificity" evidence="10">
    <location>
        <begin position="490"/>
        <end position="647"/>
    </location>
</feature>
<dbReference type="PANTHER" id="PTHR42933:SF3">
    <property type="entry name" value="TYPE I RESTRICTION ENZYME MJAVIII METHYLASE SUBUNIT"/>
    <property type="match status" value="1"/>
</dbReference>
<evidence type="ECO:0000313" key="12">
    <source>
        <dbReference type="EMBL" id="VEN75239.1"/>
    </source>
</evidence>
<dbReference type="AlphaFoldDB" id="A0A484HKG0"/>
<comment type="catalytic activity">
    <reaction evidence="9">
        <text>a 2'-deoxyadenosine in DNA + S-adenosyl-L-methionine = an N(6)-methyl-2'-deoxyadenosine in DNA + S-adenosyl-L-homocysteine + H(+)</text>
        <dbReference type="Rhea" id="RHEA:15197"/>
        <dbReference type="Rhea" id="RHEA-COMP:12418"/>
        <dbReference type="Rhea" id="RHEA-COMP:12419"/>
        <dbReference type="ChEBI" id="CHEBI:15378"/>
        <dbReference type="ChEBI" id="CHEBI:57856"/>
        <dbReference type="ChEBI" id="CHEBI:59789"/>
        <dbReference type="ChEBI" id="CHEBI:90615"/>
        <dbReference type="ChEBI" id="CHEBI:90616"/>
        <dbReference type="EC" id="2.1.1.72"/>
    </reaction>
</comment>
<dbReference type="CDD" id="cd17499">
    <property type="entry name" value="RMtype1_S_CloLW9ORF3270P-TRD1-CR1_like"/>
    <property type="match status" value="1"/>
</dbReference>
<evidence type="ECO:0000256" key="7">
    <source>
        <dbReference type="ARBA" id="ARBA00022747"/>
    </source>
</evidence>
<evidence type="ECO:0000256" key="9">
    <source>
        <dbReference type="ARBA" id="ARBA00047942"/>
    </source>
</evidence>
<feature type="domain" description="DNA methylase adenine-specific" evidence="11">
    <location>
        <begin position="133"/>
        <end position="472"/>
    </location>
</feature>
<dbReference type="InterPro" id="IPR044946">
    <property type="entry name" value="Restrct_endonuc_typeI_TRD_sf"/>
</dbReference>
<dbReference type="PROSITE" id="PS00092">
    <property type="entry name" value="N6_MTASE"/>
    <property type="match status" value="1"/>
</dbReference>
<name>A0A484HKG0_9BACT</name>
<keyword evidence="6" id="KW-0949">S-adenosyl-L-methionine</keyword>
<reference evidence="12" key="1">
    <citation type="submission" date="2019-01" db="EMBL/GenBank/DDBJ databases">
        <authorList>
            <consortium name="Genoscope - CEA"/>
            <person name="William W."/>
        </authorList>
    </citation>
    <scope>NUCLEOTIDE SEQUENCE</scope>
    <source>
        <strain evidence="12">CR-1</strain>
    </source>
</reference>
<keyword evidence="7" id="KW-0680">Restriction system</keyword>
<evidence type="ECO:0000256" key="6">
    <source>
        <dbReference type="ARBA" id="ARBA00022691"/>
    </source>
</evidence>
<keyword evidence="5" id="KW-0808">Transferase</keyword>
<keyword evidence="4" id="KW-0489">Methyltransferase</keyword>
<dbReference type="PANTHER" id="PTHR42933">
    <property type="entry name" value="SLR6095 PROTEIN"/>
    <property type="match status" value="1"/>
</dbReference>
<dbReference type="SUPFAM" id="SSF116734">
    <property type="entry name" value="DNA methylase specificity domain"/>
    <property type="match status" value="2"/>
</dbReference>
<dbReference type="InterPro" id="IPR051537">
    <property type="entry name" value="DNA_Adenine_Mtase"/>
</dbReference>
<feature type="domain" description="Type I restriction modification DNA specificity" evidence="10">
    <location>
        <begin position="666"/>
        <end position="812"/>
    </location>
</feature>